<gene>
    <name evidence="4" type="ORF">DPMN_082491</name>
</gene>
<dbReference type="GO" id="GO:0005634">
    <property type="term" value="C:nucleus"/>
    <property type="evidence" value="ECO:0007669"/>
    <property type="project" value="UniProtKB-SubCell"/>
</dbReference>
<dbReference type="Proteomes" id="UP000828390">
    <property type="component" value="Unassembled WGS sequence"/>
</dbReference>
<sequence length="62" mass="7330">MDKKKSQITYTNEQIQTLLKLFHGNPYPESEMMENVAKDFGVPENKIKGRLFCHRCCLKHFI</sequence>
<evidence type="ECO:0000313" key="4">
    <source>
        <dbReference type="EMBL" id="KAH3695043.1"/>
    </source>
</evidence>
<evidence type="ECO:0000259" key="3">
    <source>
        <dbReference type="PROSITE" id="PS50071"/>
    </source>
</evidence>
<accession>A0A9D3Y724</accession>
<name>A0A9D3Y724_DREPO</name>
<evidence type="ECO:0000256" key="1">
    <source>
        <dbReference type="PROSITE-ProRule" id="PRU00108"/>
    </source>
</evidence>
<dbReference type="EMBL" id="JAIWYP010000016">
    <property type="protein sequence ID" value="KAH3695043.1"/>
    <property type="molecule type" value="Genomic_DNA"/>
</dbReference>
<evidence type="ECO:0000313" key="5">
    <source>
        <dbReference type="Proteomes" id="UP000828390"/>
    </source>
</evidence>
<comment type="subcellular location">
    <subcellularLocation>
        <location evidence="1 2">Nucleus</location>
    </subcellularLocation>
</comment>
<keyword evidence="1 2" id="KW-0371">Homeobox</keyword>
<dbReference type="CDD" id="cd00086">
    <property type="entry name" value="homeodomain"/>
    <property type="match status" value="1"/>
</dbReference>
<comment type="caution">
    <text evidence="4">The sequence shown here is derived from an EMBL/GenBank/DDBJ whole genome shotgun (WGS) entry which is preliminary data.</text>
</comment>
<dbReference type="Gene3D" id="1.10.10.60">
    <property type="entry name" value="Homeodomain-like"/>
    <property type="match status" value="1"/>
</dbReference>
<dbReference type="SUPFAM" id="SSF46689">
    <property type="entry name" value="Homeodomain-like"/>
    <property type="match status" value="1"/>
</dbReference>
<keyword evidence="5" id="KW-1185">Reference proteome</keyword>
<dbReference type="InterPro" id="IPR001356">
    <property type="entry name" value="HD"/>
</dbReference>
<dbReference type="AlphaFoldDB" id="A0A9D3Y724"/>
<reference evidence="4" key="2">
    <citation type="submission" date="2020-11" db="EMBL/GenBank/DDBJ databases">
        <authorList>
            <person name="McCartney M.A."/>
            <person name="Auch B."/>
            <person name="Kono T."/>
            <person name="Mallez S."/>
            <person name="Becker A."/>
            <person name="Gohl D.M."/>
            <person name="Silverstein K.A.T."/>
            <person name="Koren S."/>
            <person name="Bechman K.B."/>
            <person name="Herman A."/>
            <person name="Abrahante J.E."/>
            <person name="Garbe J."/>
        </authorList>
    </citation>
    <scope>NUCLEOTIDE SEQUENCE</scope>
    <source>
        <strain evidence="4">Duluth1</strain>
        <tissue evidence="4">Whole animal</tissue>
    </source>
</reference>
<dbReference type="GO" id="GO:0003677">
    <property type="term" value="F:DNA binding"/>
    <property type="evidence" value="ECO:0007669"/>
    <property type="project" value="UniProtKB-UniRule"/>
</dbReference>
<protein>
    <recommendedName>
        <fullName evidence="3">Homeobox domain-containing protein</fullName>
    </recommendedName>
</protein>
<evidence type="ECO:0000256" key="2">
    <source>
        <dbReference type="RuleBase" id="RU000682"/>
    </source>
</evidence>
<keyword evidence="1 2" id="KW-0539">Nucleus</keyword>
<feature type="DNA-binding region" description="Homeobox" evidence="1">
    <location>
        <begin position="3"/>
        <end position="49"/>
    </location>
</feature>
<dbReference type="Pfam" id="PF00046">
    <property type="entry name" value="Homeodomain"/>
    <property type="match status" value="1"/>
</dbReference>
<dbReference type="PROSITE" id="PS50071">
    <property type="entry name" value="HOMEOBOX_2"/>
    <property type="match status" value="1"/>
</dbReference>
<keyword evidence="1 2" id="KW-0238">DNA-binding</keyword>
<dbReference type="InterPro" id="IPR009057">
    <property type="entry name" value="Homeodomain-like_sf"/>
</dbReference>
<organism evidence="4 5">
    <name type="scientific">Dreissena polymorpha</name>
    <name type="common">Zebra mussel</name>
    <name type="synonym">Mytilus polymorpha</name>
    <dbReference type="NCBI Taxonomy" id="45954"/>
    <lineage>
        <taxon>Eukaryota</taxon>
        <taxon>Metazoa</taxon>
        <taxon>Spiralia</taxon>
        <taxon>Lophotrochozoa</taxon>
        <taxon>Mollusca</taxon>
        <taxon>Bivalvia</taxon>
        <taxon>Autobranchia</taxon>
        <taxon>Heteroconchia</taxon>
        <taxon>Euheterodonta</taxon>
        <taxon>Imparidentia</taxon>
        <taxon>Neoheterodontei</taxon>
        <taxon>Myida</taxon>
        <taxon>Dreissenoidea</taxon>
        <taxon>Dreissenidae</taxon>
        <taxon>Dreissena</taxon>
    </lineage>
</organism>
<proteinExistence type="predicted"/>
<reference evidence="4" key="1">
    <citation type="journal article" date="2019" name="bioRxiv">
        <title>The Genome of the Zebra Mussel, Dreissena polymorpha: A Resource for Invasive Species Research.</title>
        <authorList>
            <person name="McCartney M.A."/>
            <person name="Auch B."/>
            <person name="Kono T."/>
            <person name="Mallez S."/>
            <person name="Zhang Y."/>
            <person name="Obille A."/>
            <person name="Becker A."/>
            <person name="Abrahante J.E."/>
            <person name="Garbe J."/>
            <person name="Badalamenti J.P."/>
            <person name="Herman A."/>
            <person name="Mangelson H."/>
            <person name="Liachko I."/>
            <person name="Sullivan S."/>
            <person name="Sone E.D."/>
            <person name="Koren S."/>
            <person name="Silverstein K.A.T."/>
            <person name="Beckman K.B."/>
            <person name="Gohl D.M."/>
        </authorList>
    </citation>
    <scope>NUCLEOTIDE SEQUENCE</scope>
    <source>
        <strain evidence="4">Duluth1</strain>
        <tissue evidence="4">Whole animal</tissue>
    </source>
</reference>
<feature type="domain" description="Homeobox" evidence="3">
    <location>
        <begin position="1"/>
        <end position="48"/>
    </location>
</feature>